<dbReference type="Proteomes" id="UP000070449">
    <property type="component" value="Unassembled WGS sequence"/>
</dbReference>
<dbReference type="Pfam" id="PF01370">
    <property type="entry name" value="Epimerase"/>
    <property type="match status" value="1"/>
</dbReference>
<protein>
    <submittedName>
        <fullName evidence="3">Putative epimerase/dehydratase</fullName>
    </submittedName>
</protein>
<dbReference type="Gene3D" id="3.40.50.720">
    <property type="entry name" value="NAD(P)-binding Rossmann-like Domain"/>
    <property type="match status" value="1"/>
</dbReference>
<dbReference type="InterPro" id="IPR051225">
    <property type="entry name" value="NAD(P)_epim/dehydratase"/>
</dbReference>
<dbReference type="SUPFAM" id="SSF51735">
    <property type="entry name" value="NAD(P)-binding Rossmann-fold domains"/>
    <property type="match status" value="1"/>
</dbReference>
<evidence type="ECO:0000256" key="1">
    <source>
        <dbReference type="ARBA" id="ARBA00007637"/>
    </source>
</evidence>
<dbReference type="PATRIC" id="fig|1617427.3.peg.126"/>
<dbReference type="InterPro" id="IPR036291">
    <property type="entry name" value="NAD(P)-bd_dom_sf"/>
</dbReference>
<evidence type="ECO:0000313" key="4">
    <source>
        <dbReference type="Proteomes" id="UP000070449"/>
    </source>
</evidence>
<feature type="domain" description="NAD-dependent epimerase/dehydratase" evidence="2">
    <location>
        <begin position="18"/>
        <end position="243"/>
    </location>
</feature>
<gene>
    <name evidence="3" type="ORF">UZ20_WS6002000118</name>
</gene>
<dbReference type="PANTHER" id="PTHR42687:SF1">
    <property type="entry name" value="L-THREONINE 3-DEHYDROGENASE, MITOCHONDRIAL"/>
    <property type="match status" value="1"/>
</dbReference>
<name>A0A136KKT2_9BACT</name>
<dbReference type="EMBL" id="JYPD01000010">
    <property type="protein sequence ID" value="KXK10037.1"/>
    <property type="molecule type" value="Genomic_DNA"/>
</dbReference>
<dbReference type="PANTHER" id="PTHR42687">
    <property type="entry name" value="L-THREONINE 3-DEHYDROGENASE"/>
    <property type="match status" value="1"/>
</dbReference>
<proteinExistence type="inferred from homology"/>
<dbReference type="AlphaFoldDB" id="A0A136KKT2"/>
<accession>A0A136KKT2</accession>
<comment type="caution">
    <text evidence="3">The sequence shown here is derived from an EMBL/GenBank/DDBJ whole genome shotgun (WGS) entry which is preliminary data.</text>
</comment>
<organism evidence="3 4">
    <name type="scientific">candidate division WS6 bacterium OLB21</name>
    <dbReference type="NCBI Taxonomy" id="1617427"/>
    <lineage>
        <taxon>Bacteria</taxon>
        <taxon>Candidatus Dojkabacteria</taxon>
    </lineage>
</organism>
<dbReference type="GO" id="GO:0008743">
    <property type="term" value="F:L-threonine 3-dehydrogenase activity"/>
    <property type="evidence" value="ECO:0007669"/>
    <property type="project" value="TreeGrafter"/>
</dbReference>
<sequence length="327" mass="36723">MAQLRHDLNCYPLSMSRILVTGAFGLVGSDLVPELQKIHGKESVVALARETISEEFDGILEKGDVTDKTLLESLIKKYDIDEIYHLAGLLSAGGEKNPSLAWDVNVNGLRYVLDLAVEHKLRVFWPSSIAAFGPTTPKTNVPQHTVLEPTTMYGVNKVSGELLCQYYHKKYGVDVRSLRYPGLNGYKAKPGDGTTEYAIHIFYGLLQNNSYQCFLKADTRLPMMYMDDAISGTIALMQAPSEKISIRTSYNFAAINFTPQELVDEILIISPDFKISYKPDFRQAIAESWPHSIDDSQARTDWGWKHNFGITEMTQALYNGIKTKLEK</sequence>
<evidence type="ECO:0000259" key="2">
    <source>
        <dbReference type="Pfam" id="PF01370"/>
    </source>
</evidence>
<dbReference type="GO" id="GO:0006567">
    <property type="term" value="P:L-threonine catabolic process"/>
    <property type="evidence" value="ECO:0007669"/>
    <property type="project" value="TreeGrafter"/>
</dbReference>
<evidence type="ECO:0000313" key="3">
    <source>
        <dbReference type="EMBL" id="KXK10037.1"/>
    </source>
</evidence>
<dbReference type="InterPro" id="IPR001509">
    <property type="entry name" value="Epimerase_deHydtase"/>
</dbReference>
<dbReference type="STRING" id="1617427.UZ20_WS6002000118"/>
<comment type="similarity">
    <text evidence="1">Belongs to the NAD(P)-dependent epimerase/dehydratase family.</text>
</comment>
<reference evidence="3 4" key="1">
    <citation type="submission" date="2015-02" db="EMBL/GenBank/DDBJ databases">
        <title>Improved understanding of the partial-nitritation anammox process through 23 genomes representing the majority of the microbial community.</title>
        <authorList>
            <person name="Speth D.R."/>
            <person name="In T Zandt M."/>
            <person name="Guerrero Cruz S."/>
            <person name="Jetten M.S."/>
            <person name="Dutilh B.E."/>
        </authorList>
    </citation>
    <scope>NUCLEOTIDE SEQUENCE [LARGE SCALE GENOMIC DNA]</scope>
    <source>
        <strain evidence="3">OLB21</strain>
    </source>
</reference>